<accession>A0A0E0GET8</accession>
<dbReference type="AlphaFoldDB" id="A0A0E0GET8"/>
<sequence length="69" mass="7378">MDTDHPNTSKHQEQRPAILVHKPGLLPALAGDVDSAACDHAAPNRSQLSKSQEVKLGQITFQTAKPAPI</sequence>
<dbReference type="Proteomes" id="UP000006591">
    <property type="component" value="Chromosome 2"/>
</dbReference>
<evidence type="ECO:0000313" key="1">
    <source>
        <dbReference type="EnsemblPlants" id="ONIVA02G39980.1"/>
    </source>
</evidence>
<dbReference type="EnsemblPlants" id="ONIVA02G39980.1">
    <property type="protein sequence ID" value="ONIVA02G39980.1"/>
    <property type="gene ID" value="ONIVA02G39980"/>
</dbReference>
<organism evidence="1">
    <name type="scientific">Oryza nivara</name>
    <name type="common">Indian wild rice</name>
    <name type="synonym">Oryza sativa f. spontanea</name>
    <dbReference type="NCBI Taxonomy" id="4536"/>
    <lineage>
        <taxon>Eukaryota</taxon>
        <taxon>Viridiplantae</taxon>
        <taxon>Streptophyta</taxon>
        <taxon>Embryophyta</taxon>
        <taxon>Tracheophyta</taxon>
        <taxon>Spermatophyta</taxon>
        <taxon>Magnoliopsida</taxon>
        <taxon>Liliopsida</taxon>
        <taxon>Poales</taxon>
        <taxon>Poaceae</taxon>
        <taxon>BOP clade</taxon>
        <taxon>Oryzoideae</taxon>
        <taxon>Oryzeae</taxon>
        <taxon>Oryzinae</taxon>
        <taxon>Oryza</taxon>
    </lineage>
</organism>
<keyword evidence="2" id="KW-1185">Reference proteome</keyword>
<dbReference type="Gramene" id="ONIVA02G39980.1">
    <property type="protein sequence ID" value="ONIVA02G39980.1"/>
    <property type="gene ID" value="ONIVA02G39980"/>
</dbReference>
<reference evidence="1" key="1">
    <citation type="submission" date="2015-04" db="UniProtKB">
        <authorList>
            <consortium name="EnsemblPlants"/>
        </authorList>
    </citation>
    <scope>IDENTIFICATION</scope>
    <source>
        <strain evidence="1">SL10</strain>
    </source>
</reference>
<name>A0A0E0GET8_ORYNI</name>
<proteinExistence type="predicted"/>
<protein>
    <submittedName>
        <fullName evidence="1">Uncharacterized protein</fullName>
    </submittedName>
</protein>
<dbReference type="HOGENOM" id="CLU_2780214_0_0_1"/>
<evidence type="ECO:0000313" key="2">
    <source>
        <dbReference type="Proteomes" id="UP000006591"/>
    </source>
</evidence>
<reference evidence="1" key="2">
    <citation type="submission" date="2018-04" db="EMBL/GenBank/DDBJ databases">
        <title>OnivRS2 (Oryza nivara Reference Sequence Version 2).</title>
        <authorList>
            <person name="Zhang J."/>
            <person name="Kudrna D."/>
            <person name="Lee S."/>
            <person name="Talag J."/>
            <person name="Rajasekar S."/>
            <person name="Welchert J."/>
            <person name="Hsing Y.-I."/>
            <person name="Wing R.A."/>
        </authorList>
    </citation>
    <scope>NUCLEOTIDE SEQUENCE [LARGE SCALE GENOMIC DNA]</scope>
    <source>
        <strain evidence="1">SL10</strain>
    </source>
</reference>